<reference evidence="2 3" key="1">
    <citation type="submission" date="2016-08" db="EMBL/GenBank/DDBJ databases">
        <title>Whole genome shotgun sequence of Pichia membranifaciens KS47-1.</title>
        <authorList>
            <person name="Konishi M."/>
            <person name="Ishida M."/>
            <person name="Arakawa T."/>
            <person name="Kato Y."/>
            <person name="Horiuchi J."/>
        </authorList>
    </citation>
    <scope>NUCLEOTIDE SEQUENCE [LARGE SCALE GENOMIC DNA]</scope>
    <source>
        <strain evidence="2 3">KS47-1</strain>
    </source>
</reference>
<feature type="region of interest" description="Disordered" evidence="1">
    <location>
        <begin position="399"/>
        <end position="436"/>
    </location>
</feature>
<gene>
    <name evidence="2" type="ORF">PMKS-000858</name>
</gene>
<dbReference type="EMBL" id="BDGI01000033">
    <property type="protein sequence ID" value="GAV27391.1"/>
    <property type="molecule type" value="Genomic_DNA"/>
</dbReference>
<feature type="region of interest" description="Disordered" evidence="1">
    <location>
        <begin position="177"/>
        <end position="207"/>
    </location>
</feature>
<comment type="caution">
    <text evidence="2">The sequence shown here is derived from an EMBL/GenBank/DDBJ whole genome shotgun (WGS) entry which is preliminary data.</text>
</comment>
<dbReference type="AlphaFoldDB" id="A0A1Q2YD09"/>
<accession>A0A1Q2YD09</accession>
<evidence type="ECO:0000256" key="1">
    <source>
        <dbReference type="SAM" id="MobiDB-lite"/>
    </source>
</evidence>
<sequence length="486" mass="55024">MLGSKHGRYGRHDYKPLSPESLEKEYRREQFIKSPNINVVKTLAPRKQKRNILVYWLSSFRLYLSREGPALGPLPHGTDDLKKEHIQNQKVSQAILTYDLRAIDIQNQLLLKHSSRKQTKSDSKRPSGNKTPENEESNIFDFLTPPRLDNYPALNKIDDDEIFDLLPLKPGEIEKKSKPVPIDVKSRLTRDSQNESIQKQPLEGSFRDMLQQSREQGSLLKEEGKSDNDRNQNLEWFDHEGYKSKSPSSMLPQIPIPSLPNSRPNSNSIVQLRETELQPKQSPLSKKDLRRNSKMADVYKQYYEGLQPSRKTSHSNQFKTTSSEKSTKAAGGFETEEPGTPESSTTASTLTKEFTTPTLDPAHRPFFAPGQRVRMERYSMRLVEGSSQENSTNDFVVGFPPNEDTAEPLSSRQSISKPQQKVQAALSDQGSSTEDEEHVVFFDLKDSRRNSLGGGNLLHRSSGRISGSIKALCYAKKTGTKGHQLQ</sequence>
<feature type="compositionally biased region" description="Polar residues" evidence="1">
    <location>
        <begin position="408"/>
        <end position="432"/>
    </location>
</feature>
<feature type="region of interest" description="Disordered" evidence="1">
    <location>
        <begin position="114"/>
        <end position="144"/>
    </location>
</feature>
<proteinExistence type="predicted"/>
<dbReference type="OrthoDB" id="10431856at2759"/>
<feature type="compositionally biased region" description="Low complexity" evidence="1">
    <location>
        <begin position="259"/>
        <end position="269"/>
    </location>
</feature>
<feature type="compositionally biased region" description="Basic and acidic residues" evidence="1">
    <location>
        <begin position="184"/>
        <end position="193"/>
    </location>
</feature>
<keyword evidence="3" id="KW-1185">Reference proteome</keyword>
<name>A0A1Q2YD09_9ASCO</name>
<evidence type="ECO:0000313" key="3">
    <source>
        <dbReference type="Proteomes" id="UP000186136"/>
    </source>
</evidence>
<organism evidence="2 3">
    <name type="scientific">Pichia membranifaciens</name>
    <dbReference type="NCBI Taxonomy" id="4926"/>
    <lineage>
        <taxon>Eukaryota</taxon>
        <taxon>Fungi</taxon>
        <taxon>Dikarya</taxon>
        <taxon>Ascomycota</taxon>
        <taxon>Saccharomycotina</taxon>
        <taxon>Pichiomycetes</taxon>
        <taxon>Pichiales</taxon>
        <taxon>Pichiaceae</taxon>
        <taxon>Pichia</taxon>
    </lineage>
</organism>
<feature type="compositionally biased region" description="Polar residues" evidence="1">
    <location>
        <begin position="314"/>
        <end position="324"/>
    </location>
</feature>
<dbReference type="Proteomes" id="UP000186136">
    <property type="component" value="Unassembled WGS sequence"/>
</dbReference>
<protein>
    <submittedName>
        <fullName evidence="2">Uncharacterized protein</fullName>
    </submittedName>
</protein>
<feature type="region of interest" description="Disordered" evidence="1">
    <location>
        <begin position="240"/>
        <end position="368"/>
    </location>
</feature>
<evidence type="ECO:0000313" key="2">
    <source>
        <dbReference type="EMBL" id="GAV27391.1"/>
    </source>
</evidence>
<feature type="compositionally biased region" description="Low complexity" evidence="1">
    <location>
        <begin position="340"/>
        <end position="349"/>
    </location>
</feature>